<feature type="region of interest" description="Disordered" evidence="1">
    <location>
        <begin position="1"/>
        <end position="22"/>
    </location>
</feature>
<reference evidence="3" key="1">
    <citation type="journal article" date="2019" name="Int. J. Syst. Evol. Microbiol.">
        <title>The Global Catalogue of Microorganisms (GCM) 10K type strain sequencing project: providing services to taxonomists for standard genome sequencing and annotation.</title>
        <authorList>
            <consortium name="The Broad Institute Genomics Platform"/>
            <consortium name="The Broad Institute Genome Sequencing Center for Infectious Disease"/>
            <person name="Wu L."/>
            <person name="Ma J."/>
        </authorList>
    </citation>
    <scope>NUCLEOTIDE SEQUENCE [LARGE SCALE GENOMIC DNA]</scope>
    <source>
        <strain evidence="3">JCM 18410</strain>
    </source>
</reference>
<dbReference type="EMBL" id="BAABKC010000044">
    <property type="protein sequence ID" value="GAA5057273.1"/>
    <property type="molecule type" value="Genomic_DNA"/>
</dbReference>
<gene>
    <name evidence="2" type="ORF">GCM10023336_30950</name>
</gene>
<evidence type="ECO:0000313" key="3">
    <source>
        <dbReference type="Proteomes" id="UP001500124"/>
    </source>
</evidence>
<name>A0ABP9KHY3_9ACTN</name>
<sequence>MSKDVKRPQSRKDTGKSKVMSTDEWIQMHLRRAPERDEEWVRRSLVLQGRL</sequence>
<evidence type="ECO:0000256" key="1">
    <source>
        <dbReference type="SAM" id="MobiDB-lite"/>
    </source>
</evidence>
<feature type="compositionally biased region" description="Basic and acidic residues" evidence="1">
    <location>
        <begin position="1"/>
        <end position="16"/>
    </location>
</feature>
<protein>
    <submittedName>
        <fullName evidence="2">Uncharacterized protein</fullName>
    </submittedName>
</protein>
<dbReference type="Proteomes" id="UP001500124">
    <property type="component" value="Unassembled WGS sequence"/>
</dbReference>
<organism evidence="2 3">
    <name type="scientific">Streptomyces similanensis</name>
    <dbReference type="NCBI Taxonomy" id="1274988"/>
    <lineage>
        <taxon>Bacteria</taxon>
        <taxon>Bacillati</taxon>
        <taxon>Actinomycetota</taxon>
        <taxon>Actinomycetes</taxon>
        <taxon>Kitasatosporales</taxon>
        <taxon>Streptomycetaceae</taxon>
        <taxon>Streptomyces</taxon>
    </lineage>
</organism>
<keyword evidence="3" id="KW-1185">Reference proteome</keyword>
<accession>A0ABP9KHY3</accession>
<comment type="caution">
    <text evidence="2">The sequence shown here is derived from an EMBL/GenBank/DDBJ whole genome shotgun (WGS) entry which is preliminary data.</text>
</comment>
<proteinExistence type="predicted"/>
<evidence type="ECO:0000313" key="2">
    <source>
        <dbReference type="EMBL" id="GAA5057273.1"/>
    </source>
</evidence>